<proteinExistence type="predicted"/>
<evidence type="ECO:0008006" key="3">
    <source>
        <dbReference type="Google" id="ProtNLM"/>
    </source>
</evidence>
<dbReference type="OMA" id="TNSCKYL"/>
<dbReference type="EMBL" id="LN835298">
    <property type="protein sequence ID" value="CRG98546.1"/>
    <property type="molecule type" value="Genomic_DNA"/>
</dbReference>
<dbReference type="VEuPathDB" id="PlasmoDB:PRELSG_0303100"/>
<sequence length="104" mass="12138">MNNTCKYLYRNVIRSCNKTFNKDVEAKINVLNGIKNIIRQNLKTTEEKDIKQQLIEANDFIKYHIIQAVYNNSTGNYKVQLNEEQVKKGSITLGTKNEKKIPFK</sequence>
<dbReference type="AlphaFoldDB" id="A0A1J1H121"/>
<protein>
    <recommendedName>
        <fullName evidence="3">Mitochondrial zinc maintenance protein 1, mitochondrial</fullName>
    </recommendedName>
</protein>
<dbReference type="Proteomes" id="UP000220158">
    <property type="component" value="Chromosome 3"/>
</dbReference>
<dbReference type="KEGG" id="prel:PRELSG_0303100"/>
<keyword evidence="2" id="KW-1185">Reference proteome</keyword>
<organism evidence="1 2">
    <name type="scientific">Plasmodium relictum</name>
    <dbReference type="NCBI Taxonomy" id="85471"/>
    <lineage>
        <taxon>Eukaryota</taxon>
        <taxon>Sar</taxon>
        <taxon>Alveolata</taxon>
        <taxon>Apicomplexa</taxon>
        <taxon>Aconoidasida</taxon>
        <taxon>Haemosporida</taxon>
        <taxon>Plasmodiidae</taxon>
        <taxon>Plasmodium</taxon>
        <taxon>Plasmodium (Haemamoeba)</taxon>
    </lineage>
</organism>
<reference evidence="1 2" key="1">
    <citation type="submission" date="2015-04" db="EMBL/GenBank/DDBJ databases">
        <authorList>
            <consortium name="Pathogen Informatics"/>
        </authorList>
    </citation>
    <scope>NUCLEOTIDE SEQUENCE [LARGE SCALE GENOMIC DNA]</scope>
    <source>
        <strain evidence="1 2">SGS1</strain>
    </source>
</reference>
<gene>
    <name evidence="1" type="ORF">PRELSG_0303100</name>
</gene>
<evidence type="ECO:0000313" key="1">
    <source>
        <dbReference type="EMBL" id="CRG98546.1"/>
    </source>
</evidence>
<dbReference type="GeneID" id="39734639"/>
<name>A0A1J1H121_PLARL</name>
<dbReference type="OrthoDB" id="529194at2759"/>
<accession>A0A1J1H121</accession>
<evidence type="ECO:0000313" key="2">
    <source>
        <dbReference type="Proteomes" id="UP000220158"/>
    </source>
</evidence>
<dbReference type="RefSeq" id="XP_028531556.1">
    <property type="nucleotide sequence ID" value="XM_028680018.1"/>
</dbReference>